<keyword evidence="4" id="KW-1185">Reference proteome</keyword>
<dbReference type="EMBL" id="JBJHZX010000001">
    <property type="protein sequence ID" value="MFL0193993.1"/>
    <property type="molecule type" value="Genomic_DNA"/>
</dbReference>
<evidence type="ECO:0000259" key="2">
    <source>
        <dbReference type="SMART" id="SM00900"/>
    </source>
</evidence>
<sequence length="133" mass="14187">MSNVKKIVLSAVCIVILVVGIIGGKYLISVQNYKKAIEELKISNVDLSKVSDGKYTGSYDVGYVGAKVAVTVKNNKIVDITLLSHKNERGKPAEVIPEKVVKAQSLQVDTISGATNSSKVILKAIENALESGE</sequence>
<dbReference type="Proteomes" id="UP001623660">
    <property type="component" value="Unassembled WGS sequence"/>
</dbReference>
<accession>A0ABW8SDN9</accession>
<organism evidence="3 4">
    <name type="scientific">Candidatus Clostridium eludens</name>
    <dbReference type="NCBI Taxonomy" id="3381663"/>
    <lineage>
        <taxon>Bacteria</taxon>
        <taxon>Bacillati</taxon>
        <taxon>Bacillota</taxon>
        <taxon>Clostridia</taxon>
        <taxon>Eubacteriales</taxon>
        <taxon>Clostridiaceae</taxon>
        <taxon>Clostridium</taxon>
    </lineage>
</organism>
<dbReference type="RefSeq" id="WP_406790118.1">
    <property type="nucleotide sequence ID" value="NZ_JBJHZX010000001.1"/>
</dbReference>
<dbReference type="Gene3D" id="3.90.1010.20">
    <property type="match status" value="1"/>
</dbReference>
<dbReference type="Pfam" id="PF04205">
    <property type="entry name" value="FMN_bind"/>
    <property type="match status" value="1"/>
</dbReference>
<protein>
    <submittedName>
        <fullName evidence="3">FMN-binding protein</fullName>
    </submittedName>
</protein>
<proteinExistence type="predicted"/>
<feature type="domain" description="FMN-binding" evidence="2">
    <location>
        <begin position="62"/>
        <end position="132"/>
    </location>
</feature>
<dbReference type="SMART" id="SM00900">
    <property type="entry name" value="FMN_bind"/>
    <property type="match status" value="1"/>
</dbReference>
<reference evidence="3 4" key="1">
    <citation type="submission" date="2024-11" db="EMBL/GenBank/DDBJ databases">
        <authorList>
            <person name="Heng Y.C."/>
            <person name="Lim A.C.H."/>
            <person name="Lee J.K.Y."/>
            <person name="Kittelmann S."/>
        </authorList>
    </citation>
    <scope>NUCLEOTIDE SEQUENCE [LARGE SCALE GENOMIC DNA]</scope>
    <source>
        <strain evidence="3 4">WILCCON 0269</strain>
    </source>
</reference>
<feature type="transmembrane region" description="Helical" evidence="1">
    <location>
        <begin position="7"/>
        <end position="28"/>
    </location>
</feature>
<keyword evidence="1" id="KW-0812">Transmembrane</keyword>
<name>A0ABW8SDN9_9CLOT</name>
<keyword evidence="1" id="KW-0472">Membrane</keyword>
<dbReference type="InterPro" id="IPR007329">
    <property type="entry name" value="FMN-bd"/>
</dbReference>
<comment type="caution">
    <text evidence="3">The sequence shown here is derived from an EMBL/GenBank/DDBJ whole genome shotgun (WGS) entry which is preliminary data.</text>
</comment>
<evidence type="ECO:0000313" key="3">
    <source>
        <dbReference type="EMBL" id="MFL0193993.1"/>
    </source>
</evidence>
<gene>
    <name evidence="3" type="ORF">ACJDU8_00080</name>
</gene>
<evidence type="ECO:0000313" key="4">
    <source>
        <dbReference type="Proteomes" id="UP001623660"/>
    </source>
</evidence>
<keyword evidence="1" id="KW-1133">Transmembrane helix</keyword>
<evidence type="ECO:0000256" key="1">
    <source>
        <dbReference type="SAM" id="Phobius"/>
    </source>
</evidence>